<sequence>MYNPFSLEGRHILVTGASSGIGKSTAIECSRLGARLFITGRNEERLLETYSLLEGGGHVCLCADLTDEQQLDELVSKVDRLDGLVNNAGMTKTVPTQFINKKDLGDVLGINTVSPILLTQKLLKKKKLSQGSSVVFTCSISGVACVGFGNVLYSVSKAAIHGFVKNAALDLASKKIRVNAVCPGMIDTDILSAGIISKEQLEVEKGKYPMKRFGRPEEVAYSIIYLLSDASSFTTGTALVIDGGFILQ</sequence>
<dbReference type="STRING" id="742727.HMPREF9447_00862"/>
<reference evidence="3 4" key="1">
    <citation type="submission" date="2012-09" db="EMBL/GenBank/DDBJ databases">
        <title>The Genome Sequence of Bacteroides oleiciplenus YIT 12058.</title>
        <authorList>
            <consortium name="The Broad Institute Genome Sequencing Platform"/>
            <person name="Earl A."/>
            <person name="Ward D."/>
            <person name="Feldgarden M."/>
            <person name="Gevers D."/>
            <person name="Morotomi M."/>
            <person name="Walker B."/>
            <person name="Young S.K."/>
            <person name="Zeng Q."/>
            <person name="Gargeya S."/>
            <person name="Fitzgerald M."/>
            <person name="Haas B."/>
            <person name="Abouelleil A."/>
            <person name="Alvarado L."/>
            <person name="Arachchi H.M."/>
            <person name="Berlin A.M."/>
            <person name="Chapman S.B."/>
            <person name="Goldberg J."/>
            <person name="Griggs A."/>
            <person name="Gujja S."/>
            <person name="Hansen M."/>
            <person name="Howarth C."/>
            <person name="Imamovic A."/>
            <person name="Larimer J."/>
            <person name="McCowen C."/>
            <person name="Montmayeur A."/>
            <person name="Murphy C."/>
            <person name="Neiman D."/>
            <person name="Pearson M."/>
            <person name="Priest M."/>
            <person name="Roberts A."/>
            <person name="Saif S."/>
            <person name="Shea T."/>
            <person name="Sisk P."/>
            <person name="Sykes S."/>
            <person name="Wortman J."/>
            <person name="Nusbaum C."/>
            <person name="Birren B."/>
        </authorList>
    </citation>
    <scope>NUCLEOTIDE SEQUENCE [LARGE SCALE GENOMIC DNA]</scope>
    <source>
        <strain evidence="3 4">YIT 12058</strain>
    </source>
</reference>
<accession>K9E7T7</accession>
<comment type="caution">
    <text evidence="3">The sequence shown here is derived from an EMBL/GenBank/DDBJ whole genome shotgun (WGS) entry which is preliminary data.</text>
</comment>
<dbReference type="InterPro" id="IPR020904">
    <property type="entry name" value="Sc_DH/Rdtase_CS"/>
</dbReference>
<dbReference type="FunFam" id="3.40.50.720:FF:000084">
    <property type="entry name" value="Short-chain dehydrogenase reductase"/>
    <property type="match status" value="1"/>
</dbReference>
<evidence type="ECO:0000313" key="3">
    <source>
        <dbReference type="EMBL" id="EKU91876.1"/>
    </source>
</evidence>
<dbReference type="InterPro" id="IPR002347">
    <property type="entry name" value="SDR_fam"/>
</dbReference>
<dbReference type="InterPro" id="IPR051122">
    <property type="entry name" value="SDR_DHRS6-like"/>
</dbReference>
<dbReference type="AlphaFoldDB" id="K9E7T7"/>
<dbReference type="PRINTS" id="PR00080">
    <property type="entry name" value="SDRFAMILY"/>
</dbReference>
<dbReference type="RefSeq" id="WP_009128377.1">
    <property type="nucleotide sequence ID" value="NZ_JH992940.1"/>
</dbReference>
<dbReference type="PANTHER" id="PTHR43477">
    <property type="entry name" value="DIHYDROANTICAPSIN 7-DEHYDROGENASE"/>
    <property type="match status" value="1"/>
</dbReference>
<keyword evidence="4" id="KW-1185">Reference proteome</keyword>
<dbReference type="PROSITE" id="PS00061">
    <property type="entry name" value="ADH_SHORT"/>
    <property type="match status" value="1"/>
</dbReference>
<dbReference type="Proteomes" id="UP000009872">
    <property type="component" value="Unassembled WGS sequence"/>
</dbReference>
<evidence type="ECO:0008006" key="5">
    <source>
        <dbReference type="Google" id="ProtNLM"/>
    </source>
</evidence>
<dbReference type="Pfam" id="PF13561">
    <property type="entry name" value="adh_short_C2"/>
    <property type="match status" value="1"/>
</dbReference>
<gene>
    <name evidence="3" type="ORF">HMPREF9447_00862</name>
</gene>
<dbReference type="CDD" id="cd05233">
    <property type="entry name" value="SDR_c"/>
    <property type="match status" value="1"/>
</dbReference>
<evidence type="ECO:0000256" key="2">
    <source>
        <dbReference type="ARBA" id="ARBA00023002"/>
    </source>
</evidence>
<proteinExistence type="inferred from homology"/>
<dbReference type="PANTHER" id="PTHR43477:SF1">
    <property type="entry name" value="DIHYDROANTICAPSIN 7-DEHYDROGENASE"/>
    <property type="match status" value="1"/>
</dbReference>
<dbReference type="OrthoDB" id="9803333at2"/>
<evidence type="ECO:0000313" key="4">
    <source>
        <dbReference type="Proteomes" id="UP000009872"/>
    </source>
</evidence>
<name>K9E7T7_9BACE</name>
<dbReference type="SUPFAM" id="SSF51735">
    <property type="entry name" value="NAD(P)-binding Rossmann-fold domains"/>
    <property type="match status" value="1"/>
</dbReference>
<dbReference type="PATRIC" id="fig|742727.4.peg.865"/>
<keyword evidence="2" id="KW-0560">Oxidoreductase</keyword>
<dbReference type="eggNOG" id="COG1028">
    <property type="taxonomic scope" value="Bacteria"/>
</dbReference>
<evidence type="ECO:0000256" key="1">
    <source>
        <dbReference type="ARBA" id="ARBA00006484"/>
    </source>
</evidence>
<dbReference type="GO" id="GO:0016491">
    <property type="term" value="F:oxidoreductase activity"/>
    <property type="evidence" value="ECO:0007669"/>
    <property type="project" value="UniProtKB-KW"/>
</dbReference>
<dbReference type="InterPro" id="IPR036291">
    <property type="entry name" value="NAD(P)-bd_dom_sf"/>
</dbReference>
<dbReference type="HOGENOM" id="CLU_010194_1_0_10"/>
<organism evidence="3 4">
    <name type="scientific">Bacteroides oleiciplenus YIT 12058</name>
    <dbReference type="NCBI Taxonomy" id="742727"/>
    <lineage>
        <taxon>Bacteria</taxon>
        <taxon>Pseudomonadati</taxon>
        <taxon>Bacteroidota</taxon>
        <taxon>Bacteroidia</taxon>
        <taxon>Bacteroidales</taxon>
        <taxon>Bacteroidaceae</taxon>
        <taxon>Bacteroides</taxon>
    </lineage>
</organism>
<protein>
    <recommendedName>
        <fullName evidence="5">3-oxoacyl-[acyl-carrier-protein] reductase</fullName>
    </recommendedName>
</protein>
<comment type="similarity">
    <text evidence="1">Belongs to the short-chain dehydrogenases/reductases (SDR) family.</text>
</comment>
<dbReference type="Gene3D" id="3.40.50.720">
    <property type="entry name" value="NAD(P)-binding Rossmann-like Domain"/>
    <property type="match status" value="1"/>
</dbReference>
<dbReference type="EMBL" id="ADLF01000003">
    <property type="protein sequence ID" value="EKU91876.1"/>
    <property type="molecule type" value="Genomic_DNA"/>
</dbReference>
<dbReference type="PRINTS" id="PR00081">
    <property type="entry name" value="GDHRDH"/>
</dbReference>